<dbReference type="EnsemblPlants" id="OPUNC02G03530.1">
    <property type="protein sequence ID" value="OPUNC02G03530.1"/>
    <property type="gene ID" value="OPUNC02G03530"/>
</dbReference>
<dbReference type="AlphaFoldDB" id="A0A0E0JVQ7"/>
<reference evidence="2" key="1">
    <citation type="submission" date="2015-04" db="UniProtKB">
        <authorList>
            <consortium name="EnsemblPlants"/>
        </authorList>
    </citation>
    <scope>IDENTIFICATION</scope>
</reference>
<evidence type="ECO:0000313" key="3">
    <source>
        <dbReference type="Proteomes" id="UP000026962"/>
    </source>
</evidence>
<keyword evidence="3" id="KW-1185">Reference proteome</keyword>
<evidence type="ECO:0000256" key="1">
    <source>
        <dbReference type="SAM" id="MobiDB-lite"/>
    </source>
</evidence>
<feature type="region of interest" description="Disordered" evidence="1">
    <location>
        <begin position="33"/>
        <end position="115"/>
    </location>
</feature>
<reference evidence="2" key="2">
    <citation type="submission" date="2018-05" db="EMBL/GenBank/DDBJ databases">
        <title>OpunRS2 (Oryza punctata Reference Sequence Version 2).</title>
        <authorList>
            <person name="Zhang J."/>
            <person name="Kudrna D."/>
            <person name="Lee S."/>
            <person name="Talag J."/>
            <person name="Welchert J."/>
            <person name="Wing R.A."/>
        </authorList>
    </citation>
    <scope>NUCLEOTIDE SEQUENCE [LARGE SCALE GENOMIC DNA]</scope>
</reference>
<dbReference type="HOGENOM" id="CLU_2112875_0_0_1"/>
<organism evidence="2">
    <name type="scientific">Oryza punctata</name>
    <name type="common">Red rice</name>
    <dbReference type="NCBI Taxonomy" id="4537"/>
    <lineage>
        <taxon>Eukaryota</taxon>
        <taxon>Viridiplantae</taxon>
        <taxon>Streptophyta</taxon>
        <taxon>Embryophyta</taxon>
        <taxon>Tracheophyta</taxon>
        <taxon>Spermatophyta</taxon>
        <taxon>Magnoliopsida</taxon>
        <taxon>Liliopsida</taxon>
        <taxon>Poales</taxon>
        <taxon>Poaceae</taxon>
        <taxon>BOP clade</taxon>
        <taxon>Oryzoideae</taxon>
        <taxon>Oryzeae</taxon>
        <taxon>Oryzinae</taxon>
        <taxon>Oryza</taxon>
    </lineage>
</organism>
<accession>A0A0E0JVQ7</accession>
<dbReference type="Gramene" id="OPUNC02G03530.1">
    <property type="protein sequence ID" value="OPUNC02G03530.1"/>
    <property type="gene ID" value="OPUNC02G03530"/>
</dbReference>
<sequence>MEPSRWQGNLGDRAFPVTDDTLPGVAAVVVRSPRCSEASVPGEEAEEGAPILLRAGDGRRGEEYHQQQQQHKNKAKEMRAKPAGGNPNDERDKKVGEVNLSKLSHETVAPEVDGC</sequence>
<feature type="compositionally biased region" description="Basic and acidic residues" evidence="1">
    <location>
        <begin position="56"/>
        <end position="65"/>
    </location>
</feature>
<evidence type="ECO:0000313" key="2">
    <source>
        <dbReference type="EnsemblPlants" id="OPUNC02G03530.1"/>
    </source>
</evidence>
<dbReference type="Proteomes" id="UP000026962">
    <property type="component" value="Chromosome 2"/>
</dbReference>
<protein>
    <submittedName>
        <fullName evidence="2">Uncharacterized protein</fullName>
    </submittedName>
</protein>
<proteinExistence type="predicted"/>
<name>A0A0E0JVQ7_ORYPU</name>